<comment type="similarity">
    <text evidence="3">Belongs to the HARBI1 family.</text>
</comment>
<accession>A0AAW1JIY7</accession>
<evidence type="ECO:0000313" key="9">
    <source>
        <dbReference type="EMBL" id="KAK9703968.1"/>
    </source>
</evidence>
<dbReference type="PANTHER" id="PTHR22930">
    <property type="match status" value="1"/>
</dbReference>
<evidence type="ECO:0000256" key="6">
    <source>
        <dbReference type="ARBA" id="ARBA00022801"/>
    </source>
</evidence>
<dbReference type="GO" id="GO:0004519">
    <property type="term" value="F:endonuclease activity"/>
    <property type="evidence" value="ECO:0007669"/>
    <property type="project" value="UniProtKB-KW"/>
</dbReference>
<gene>
    <name evidence="9" type="ORF">QE152_g28991</name>
</gene>
<keyword evidence="10" id="KW-1185">Reference proteome</keyword>
<comment type="cofactor">
    <cofactor evidence="1">
        <name>a divalent metal cation</name>
        <dbReference type="ChEBI" id="CHEBI:60240"/>
    </cofactor>
</comment>
<sequence length="449" mass="52393">MQETESSQATLCHYWMSLETADNNMVQAIDRKFRGKKCQNLRANMVKEQPCSDKTVLSFLADLYRRKNLQKMSDIESNSSLSDDLSIFDTDTELDESSGDDLLDLKFVLQKPTRKDYFEQTIATYSDKEFLRHFRVNRDVVNEIVEQFKNSKQFTYQSGNYGKLTPLKFVLAFLWFAGHQTASFRDIAKRFRITTSSLFRVITRMSEFLNDQSPQVIKWPDAEEICNIEKDFRHNRGFPGVVGVVDVQQILTSKIVRMPNSPLQRKGLHFFQLQIVCDHRRKLLDVFAERVDSIDGRKVFDNSPLSSSLPNSPLSSSLPEKCQETYLLGSNTYPCSQHLLTPFKNIRKLNSTEKNFNEKIMQSRELAQNCFGMLKQRFPQLCHNRECIFPVLLHTIAHRLRAALKTLKRRNYAAFLLGFRVEIGDVYAMQRRRWRILIEMEDGTEWDTI</sequence>
<protein>
    <submittedName>
        <fullName evidence="9">DDE superfamily endonuclease</fullName>
    </submittedName>
</protein>
<dbReference type="GO" id="GO:0046872">
    <property type="term" value="F:metal ion binding"/>
    <property type="evidence" value="ECO:0007669"/>
    <property type="project" value="UniProtKB-KW"/>
</dbReference>
<evidence type="ECO:0000256" key="1">
    <source>
        <dbReference type="ARBA" id="ARBA00001968"/>
    </source>
</evidence>
<evidence type="ECO:0000256" key="5">
    <source>
        <dbReference type="ARBA" id="ARBA00022723"/>
    </source>
</evidence>
<keyword evidence="4" id="KW-0540">Nuclease</keyword>
<dbReference type="InterPro" id="IPR045249">
    <property type="entry name" value="HARBI1-like"/>
</dbReference>
<feature type="domain" description="DDE Tnp4" evidence="8">
    <location>
        <begin position="264"/>
        <end position="383"/>
    </location>
</feature>
<proteinExistence type="inferred from homology"/>
<keyword evidence="6" id="KW-0378">Hydrolase</keyword>
<evidence type="ECO:0000259" key="8">
    <source>
        <dbReference type="Pfam" id="PF13359"/>
    </source>
</evidence>
<dbReference type="GO" id="GO:0005634">
    <property type="term" value="C:nucleus"/>
    <property type="evidence" value="ECO:0007669"/>
    <property type="project" value="UniProtKB-SubCell"/>
</dbReference>
<keyword evidence="7" id="KW-0539">Nucleus</keyword>
<evidence type="ECO:0000256" key="2">
    <source>
        <dbReference type="ARBA" id="ARBA00004123"/>
    </source>
</evidence>
<dbReference type="Proteomes" id="UP001458880">
    <property type="component" value="Unassembled WGS sequence"/>
</dbReference>
<name>A0AAW1JIY7_POPJA</name>
<comment type="subcellular location">
    <subcellularLocation>
        <location evidence="2">Nucleus</location>
    </subcellularLocation>
</comment>
<reference evidence="9 10" key="1">
    <citation type="journal article" date="2024" name="BMC Genomics">
        <title>De novo assembly and annotation of Popillia japonica's genome with initial clues to its potential as an invasive pest.</title>
        <authorList>
            <person name="Cucini C."/>
            <person name="Boschi S."/>
            <person name="Funari R."/>
            <person name="Cardaioli E."/>
            <person name="Iannotti N."/>
            <person name="Marturano G."/>
            <person name="Paoli F."/>
            <person name="Bruttini M."/>
            <person name="Carapelli A."/>
            <person name="Frati F."/>
            <person name="Nardi F."/>
        </authorList>
    </citation>
    <scope>NUCLEOTIDE SEQUENCE [LARGE SCALE GENOMIC DNA]</scope>
    <source>
        <strain evidence="9">DMR45628</strain>
    </source>
</reference>
<evidence type="ECO:0000313" key="10">
    <source>
        <dbReference type="Proteomes" id="UP001458880"/>
    </source>
</evidence>
<organism evidence="9 10">
    <name type="scientific">Popillia japonica</name>
    <name type="common">Japanese beetle</name>
    <dbReference type="NCBI Taxonomy" id="7064"/>
    <lineage>
        <taxon>Eukaryota</taxon>
        <taxon>Metazoa</taxon>
        <taxon>Ecdysozoa</taxon>
        <taxon>Arthropoda</taxon>
        <taxon>Hexapoda</taxon>
        <taxon>Insecta</taxon>
        <taxon>Pterygota</taxon>
        <taxon>Neoptera</taxon>
        <taxon>Endopterygota</taxon>
        <taxon>Coleoptera</taxon>
        <taxon>Polyphaga</taxon>
        <taxon>Scarabaeiformia</taxon>
        <taxon>Scarabaeidae</taxon>
        <taxon>Rutelinae</taxon>
        <taxon>Popillia</taxon>
    </lineage>
</organism>
<evidence type="ECO:0000256" key="7">
    <source>
        <dbReference type="ARBA" id="ARBA00023242"/>
    </source>
</evidence>
<comment type="caution">
    <text evidence="9">The sequence shown here is derived from an EMBL/GenBank/DDBJ whole genome shotgun (WGS) entry which is preliminary data.</text>
</comment>
<dbReference type="Pfam" id="PF13359">
    <property type="entry name" value="DDE_Tnp_4"/>
    <property type="match status" value="1"/>
</dbReference>
<keyword evidence="9" id="KW-0255">Endonuclease</keyword>
<dbReference type="InterPro" id="IPR027806">
    <property type="entry name" value="HARBI1_dom"/>
</dbReference>
<dbReference type="GO" id="GO:0016787">
    <property type="term" value="F:hydrolase activity"/>
    <property type="evidence" value="ECO:0007669"/>
    <property type="project" value="UniProtKB-KW"/>
</dbReference>
<evidence type="ECO:0000256" key="4">
    <source>
        <dbReference type="ARBA" id="ARBA00022722"/>
    </source>
</evidence>
<dbReference type="EMBL" id="JASPKY010000360">
    <property type="protein sequence ID" value="KAK9703968.1"/>
    <property type="molecule type" value="Genomic_DNA"/>
</dbReference>
<dbReference type="AlphaFoldDB" id="A0AAW1JIY7"/>
<dbReference type="PANTHER" id="PTHR22930:SF85">
    <property type="entry name" value="GH03217P-RELATED"/>
    <property type="match status" value="1"/>
</dbReference>
<keyword evidence="5" id="KW-0479">Metal-binding</keyword>
<evidence type="ECO:0000256" key="3">
    <source>
        <dbReference type="ARBA" id="ARBA00006958"/>
    </source>
</evidence>